<keyword evidence="2" id="KW-0732">Signal</keyword>
<evidence type="ECO:0000256" key="1">
    <source>
        <dbReference type="SAM" id="MobiDB-lite"/>
    </source>
</evidence>
<dbReference type="RefSeq" id="WP_204659450.1">
    <property type="nucleotide sequence ID" value="NZ_CP056775.1"/>
</dbReference>
<feature type="chain" id="PRO_5045462625" evidence="2">
    <location>
        <begin position="24"/>
        <end position="479"/>
    </location>
</feature>
<reference evidence="3 4" key="1">
    <citation type="submission" date="2020-06" db="EMBL/GenBank/DDBJ databases">
        <title>Dyadobacter sandarakinus sp. nov., isolated from the soil of the Arctic Yellow River Station.</title>
        <authorList>
            <person name="Zhang Y."/>
            <person name="Peng F."/>
        </authorList>
    </citation>
    <scope>NUCLEOTIDE SEQUENCE [LARGE SCALE GENOMIC DNA]</scope>
    <source>
        <strain evidence="3 4">Q3-56</strain>
    </source>
</reference>
<keyword evidence="4" id="KW-1185">Reference proteome</keyword>
<dbReference type="InterPro" id="IPR036514">
    <property type="entry name" value="SGNH_hydro_sf"/>
</dbReference>
<gene>
    <name evidence="3" type="ORF">HWI92_22365</name>
</gene>
<accession>A0ABX7IBI0</accession>
<dbReference type="Proteomes" id="UP000612680">
    <property type="component" value="Chromosome"/>
</dbReference>
<feature type="compositionally biased region" description="Polar residues" evidence="1">
    <location>
        <begin position="30"/>
        <end position="39"/>
    </location>
</feature>
<feature type="signal peptide" evidence="2">
    <location>
        <begin position="1"/>
        <end position="23"/>
    </location>
</feature>
<feature type="region of interest" description="Disordered" evidence="1">
    <location>
        <begin position="19"/>
        <end position="49"/>
    </location>
</feature>
<dbReference type="EMBL" id="CP056775">
    <property type="protein sequence ID" value="QRR03459.1"/>
    <property type="molecule type" value="Genomic_DNA"/>
</dbReference>
<dbReference type="PROSITE" id="PS51257">
    <property type="entry name" value="PROKAR_LIPOPROTEIN"/>
    <property type="match status" value="1"/>
</dbReference>
<name>A0ABX7IBI0_9BACT</name>
<protein>
    <submittedName>
        <fullName evidence="3">Uncharacterized protein</fullName>
    </submittedName>
</protein>
<proteinExistence type="predicted"/>
<dbReference type="SUPFAM" id="SSF52266">
    <property type="entry name" value="SGNH hydrolase"/>
    <property type="match status" value="1"/>
</dbReference>
<organism evidence="3 4">
    <name type="scientific">Dyadobacter sandarakinus</name>
    <dbReference type="NCBI Taxonomy" id="2747268"/>
    <lineage>
        <taxon>Bacteria</taxon>
        <taxon>Pseudomonadati</taxon>
        <taxon>Bacteroidota</taxon>
        <taxon>Cytophagia</taxon>
        <taxon>Cytophagales</taxon>
        <taxon>Spirosomataceae</taxon>
        <taxon>Dyadobacter</taxon>
    </lineage>
</organism>
<evidence type="ECO:0000313" key="3">
    <source>
        <dbReference type="EMBL" id="QRR03459.1"/>
    </source>
</evidence>
<evidence type="ECO:0000256" key="2">
    <source>
        <dbReference type="SAM" id="SignalP"/>
    </source>
</evidence>
<sequence>MKNYVFLGLASLAVLTSSCSPKASPEPVQTPVQSPQTEETPPAGTPERLLPSLLPTIAYPMFITGETEYVSKLKPEAWFSRPLEKPSLGSIAAPGKVPVMVAFGGGLTAGVSNGGLNREAQQFAYPNLVAHQMGIADFKTPLLSEAEANGTGIFLYEDPKAEYPRWKEVKNNLAKLEAGEPVKMTPYEGVVHNFAYPNGGTEGAVYYSPNWKNQVYPARFSNYNIQPPSYLLGDIQAKHNYDFVIIEEYFDDLTSNLINIARLDEKATGIPVWNEYRINPYTIEAAVNKGQKGVIFNIPHFKHLGFMNWYKAEELKKKVSSLSLVYLTPYGEKTINGSKPFFLKPTPVVEDLFWQADVNKKLEVKLVDLDVIDDSEEDIMDPSKIYNRDLQKLATQRNLALVDLYKIYERIHNGTYVTDDGLKIDGSMRGNFFSSDGIYPTPIGQAVIANEVIKAVNLKYDSKIPLINVTEFAEKVGVK</sequence>
<evidence type="ECO:0000313" key="4">
    <source>
        <dbReference type="Proteomes" id="UP000612680"/>
    </source>
</evidence>
<dbReference type="Gene3D" id="3.40.50.1110">
    <property type="entry name" value="SGNH hydrolase"/>
    <property type="match status" value="1"/>
</dbReference>